<accession>A0A5R9FV93</accession>
<evidence type="ECO:0000256" key="6">
    <source>
        <dbReference type="PROSITE-ProRule" id="PRU01091"/>
    </source>
</evidence>
<dbReference type="CDD" id="cd15831">
    <property type="entry name" value="BTAD"/>
    <property type="match status" value="1"/>
</dbReference>
<dbReference type="GO" id="GO:0006355">
    <property type="term" value="P:regulation of DNA-templated transcription"/>
    <property type="evidence" value="ECO:0007669"/>
    <property type="project" value="InterPro"/>
</dbReference>
<dbReference type="SUPFAM" id="SSF46894">
    <property type="entry name" value="C-terminal effector domain of the bipartite response regulators"/>
    <property type="match status" value="1"/>
</dbReference>
<dbReference type="Gene3D" id="1.10.10.10">
    <property type="entry name" value="Winged helix-like DNA-binding domain superfamily/Winged helix DNA-binding domain"/>
    <property type="match status" value="1"/>
</dbReference>
<dbReference type="RefSeq" id="WP_138043812.1">
    <property type="nucleotide sequence ID" value="NZ_VBZC01000004.1"/>
</dbReference>
<name>A0A5R9FV93_9ACTN</name>
<dbReference type="InterPro" id="IPR005158">
    <property type="entry name" value="BTAD"/>
</dbReference>
<reference evidence="9 10" key="1">
    <citation type="submission" date="2019-05" db="EMBL/GenBank/DDBJ databases">
        <title>Streptomyces sp. NEAU-C151, a novel actinomycete isolated from soil.</title>
        <authorList>
            <person name="Han L."/>
            <person name="Jiang H."/>
        </authorList>
    </citation>
    <scope>NUCLEOTIDE SEQUENCE [LARGE SCALE GENOMIC DNA]</scope>
    <source>
        <strain evidence="9 10">NEAU-C151</strain>
    </source>
</reference>
<dbReference type="Pfam" id="PF00486">
    <property type="entry name" value="Trans_reg_C"/>
    <property type="match status" value="1"/>
</dbReference>
<proteinExistence type="inferred from homology"/>
<comment type="caution">
    <text evidence="9">The sequence shown here is derived from an EMBL/GenBank/DDBJ whole genome shotgun (WGS) entry which is preliminary data.</text>
</comment>
<comment type="similarity">
    <text evidence="1">Belongs to the AfsR/DnrI/RedD regulatory family.</text>
</comment>
<dbReference type="Gene3D" id="1.25.40.10">
    <property type="entry name" value="Tetratricopeptide repeat domain"/>
    <property type="match status" value="1"/>
</dbReference>
<dbReference type="InterPro" id="IPR036388">
    <property type="entry name" value="WH-like_DNA-bd_sf"/>
</dbReference>
<evidence type="ECO:0000256" key="1">
    <source>
        <dbReference type="ARBA" id="ARBA00005820"/>
    </source>
</evidence>
<evidence type="ECO:0000313" key="9">
    <source>
        <dbReference type="EMBL" id="TLS47361.1"/>
    </source>
</evidence>
<dbReference type="InterPro" id="IPR016032">
    <property type="entry name" value="Sig_transdc_resp-reg_C-effctor"/>
</dbReference>
<protein>
    <submittedName>
        <fullName evidence="9">AfsR/SARP family transcriptional regulator</fullName>
    </submittedName>
</protein>
<keyword evidence="3" id="KW-0805">Transcription regulation</keyword>
<keyword evidence="4 6" id="KW-0238">DNA-binding</keyword>
<evidence type="ECO:0000256" key="2">
    <source>
        <dbReference type="ARBA" id="ARBA00023012"/>
    </source>
</evidence>
<dbReference type="InterPro" id="IPR051677">
    <property type="entry name" value="AfsR-DnrI-RedD_regulator"/>
</dbReference>
<dbReference type="PANTHER" id="PTHR35807:SF1">
    <property type="entry name" value="TRANSCRIPTIONAL REGULATOR REDD"/>
    <property type="match status" value="1"/>
</dbReference>
<feature type="domain" description="OmpR/PhoB-type" evidence="8">
    <location>
        <begin position="18"/>
        <end position="127"/>
    </location>
</feature>
<dbReference type="GO" id="GO:0000160">
    <property type="term" value="P:phosphorelay signal transduction system"/>
    <property type="evidence" value="ECO:0007669"/>
    <property type="project" value="UniProtKB-KW"/>
</dbReference>
<keyword evidence="10" id="KW-1185">Reference proteome</keyword>
<dbReference type="GO" id="GO:0003677">
    <property type="term" value="F:DNA binding"/>
    <property type="evidence" value="ECO:0007669"/>
    <property type="project" value="UniProtKB-UniRule"/>
</dbReference>
<dbReference type="Proteomes" id="UP000305906">
    <property type="component" value="Unassembled WGS sequence"/>
</dbReference>
<dbReference type="SMART" id="SM00862">
    <property type="entry name" value="Trans_reg_C"/>
    <property type="match status" value="1"/>
</dbReference>
<evidence type="ECO:0000256" key="4">
    <source>
        <dbReference type="ARBA" id="ARBA00023125"/>
    </source>
</evidence>
<evidence type="ECO:0000256" key="3">
    <source>
        <dbReference type="ARBA" id="ARBA00023015"/>
    </source>
</evidence>
<evidence type="ECO:0000313" key="10">
    <source>
        <dbReference type="Proteomes" id="UP000305906"/>
    </source>
</evidence>
<dbReference type="AlphaFoldDB" id="A0A5R9FV93"/>
<keyword evidence="5" id="KW-0804">Transcription</keyword>
<dbReference type="Pfam" id="PF03704">
    <property type="entry name" value="BTAD"/>
    <property type="match status" value="1"/>
</dbReference>
<dbReference type="PROSITE" id="PS51755">
    <property type="entry name" value="OMPR_PHOB"/>
    <property type="match status" value="1"/>
</dbReference>
<dbReference type="PANTHER" id="PTHR35807">
    <property type="entry name" value="TRANSCRIPTIONAL REGULATOR REDD-RELATED"/>
    <property type="match status" value="1"/>
</dbReference>
<dbReference type="EMBL" id="VBZC01000004">
    <property type="protein sequence ID" value="TLS47361.1"/>
    <property type="molecule type" value="Genomic_DNA"/>
</dbReference>
<dbReference type="SMART" id="SM01043">
    <property type="entry name" value="BTAD"/>
    <property type="match status" value="1"/>
</dbReference>
<dbReference type="InterPro" id="IPR001867">
    <property type="entry name" value="OmpR/PhoB-type_DNA-bd"/>
</dbReference>
<dbReference type="InterPro" id="IPR011990">
    <property type="entry name" value="TPR-like_helical_dom_sf"/>
</dbReference>
<dbReference type="SUPFAM" id="SSF48452">
    <property type="entry name" value="TPR-like"/>
    <property type="match status" value="1"/>
</dbReference>
<feature type="region of interest" description="Disordered" evidence="7">
    <location>
        <begin position="1"/>
        <end position="23"/>
    </location>
</feature>
<keyword evidence="2" id="KW-0902">Two-component regulatory system</keyword>
<evidence type="ECO:0000256" key="7">
    <source>
        <dbReference type="SAM" id="MobiDB-lite"/>
    </source>
</evidence>
<evidence type="ECO:0000256" key="5">
    <source>
        <dbReference type="ARBA" id="ARBA00023163"/>
    </source>
</evidence>
<sequence length="283" mass="31376">MPNAITSISRHRPEISDSSIATASARPEDVPEFRILGSLEVHHGAAVHRPRGPKVRKMLALLIVRANDVVPMEQLIDELWEGDPPATAMNTVRTHVYHLRQELAQWLGPQAAQNLLITGPAGYSLSVGEGQTDVAAFQRICARGSQELRAGQPEAAYESFGAALRLWRGPALADVRQGQVLAAYSREIEELQLHAQEKRIEAAILLGYHREVLPQLRNLVAIHPYNEWLHARLIDALHQSGRRGDALRAFQDVRTVLAHELGLEPSEDLRRVQQCVLVGSRAS</sequence>
<organism evidence="9 10">
    <name type="scientific">Streptomyces montanus</name>
    <dbReference type="NCBI Taxonomy" id="2580423"/>
    <lineage>
        <taxon>Bacteria</taxon>
        <taxon>Bacillati</taxon>
        <taxon>Actinomycetota</taxon>
        <taxon>Actinomycetes</taxon>
        <taxon>Kitasatosporales</taxon>
        <taxon>Streptomycetaceae</taxon>
        <taxon>Streptomyces</taxon>
    </lineage>
</organism>
<feature type="DNA-binding region" description="OmpR/PhoB-type" evidence="6">
    <location>
        <begin position="18"/>
        <end position="127"/>
    </location>
</feature>
<evidence type="ECO:0000259" key="8">
    <source>
        <dbReference type="PROSITE" id="PS51755"/>
    </source>
</evidence>
<gene>
    <name evidence="9" type="ORF">FE633_04890</name>
</gene>